<evidence type="ECO:0000259" key="1">
    <source>
        <dbReference type="Pfam" id="PF04545"/>
    </source>
</evidence>
<dbReference type="InterPro" id="IPR013324">
    <property type="entry name" value="RNA_pol_sigma_r3/r4-like"/>
</dbReference>
<dbReference type="RefSeq" id="WP_092449956.1">
    <property type="nucleotide sequence ID" value="NZ_FOJI01000001.1"/>
</dbReference>
<reference evidence="2 3" key="1">
    <citation type="submission" date="2016-10" db="EMBL/GenBank/DDBJ databases">
        <authorList>
            <person name="de Groot N.N."/>
        </authorList>
    </citation>
    <scope>NUCLEOTIDE SEQUENCE [LARGE SCALE GENOMIC DNA]</scope>
    <source>
        <strain evidence="2 3">DSM 9179</strain>
    </source>
</reference>
<dbReference type="SUPFAM" id="SSF88659">
    <property type="entry name" value="Sigma3 and sigma4 domains of RNA polymerase sigma factors"/>
    <property type="match status" value="1"/>
</dbReference>
<dbReference type="Gene3D" id="1.10.10.10">
    <property type="entry name" value="Winged helix-like DNA-binding domain superfamily/Winged helix DNA-binding domain"/>
    <property type="match status" value="1"/>
</dbReference>
<keyword evidence="3" id="KW-1185">Reference proteome</keyword>
<dbReference type="AlphaFoldDB" id="A0A1I0MBH6"/>
<dbReference type="Pfam" id="PF04545">
    <property type="entry name" value="Sigma70_r4"/>
    <property type="match status" value="1"/>
</dbReference>
<name>A0A1I0MBH6_9FIRM</name>
<dbReference type="OrthoDB" id="9814320at2"/>
<evidence type="ECO:0000313" key="3">
    <source>
        <dbReference type="Proteomes" id="UP000199701"/>
    </source>
</evidence>
<protein>
    <submittedName>
        <fullName evidence="2">RNA polymerase sigma factor, sigma-70 family</fullName>
    </submittedName>
</protein>
<organism evidence="2 3">
    <name type="scientific">[Clostridium] fimetarium</name>
    <dbReference type="NCBI Taxonomy" id="99656"/>
    <lineage>
        <taxon>Bacteria</taxon>
        <taxon>Bacillati</taxon>
        <taxon>Bacillota</taxon>
        <taxon>Clostridia</taxon>
        <taxon>Lachnospirales</taxon>
        <taxon>Lachnospiraceae</taxon>
    </lineage>
</organism>
<dbReference type="EMBL" id="FOJI01000001">
    <property type="protein sequence ID" value="SEV85478.1"/>
    <property type="molecule type" value="Genomic_DNA"/>
</dbReference>
<evidence type="ECO:0000313" key="2">
    <source>
        <dbReference type="EMBL" id="SEV85478.1"/>
    </source>
</evidence>
<gene>
    <name evidence="2" type="ORF">SAMN05421659_101362</name>
</gene>
<accession>A0A1I0MBH6</accession>
<sequence length="137" mass="16394">MSENKKYTIVVKSSRVEVSESVYRAYHKEREAERYQKKLIHQFELSLERFQDDGVNVEFSITRFQPSIEDMLIEQEQFLKLHIALDALTVEEWLLIHKLFFNGKSERILAGELGIPRMTLSDRKHRILRKMRKVIED</sequence>
<dbReference type="STRING" id="99656.SAMN05421659_101362"/>
<feature type="domain" description="RNA polymerase sigma-70 region 4" evidence="1">
    <location>
        <begin position="84"/>
        <end position="133"/>
    </location>
</feature>
<dbReference type="InterPro" id="IPR007630">
    <property type="entry name" value="RNA_pol_sigma70_r4"/>
</dbReference>
<dbReference type="Proteomes" id="UP000199701">
    <property type="component" value="Unassembled WGS sequence"/>
</dbReference>
<dbReference type="InterPro" id="IPR036388">
    <property type="entry name" value="WH-like_DNA-bd_sf"/>
</dbReference>
<proteinExistence type="predicted"/>
<dbReference type="GO" id="GO:0003700">
    <property type="term" value="F:DNA-binding transcription factor activity"/>
    <property type="evidence" value="ECO:0007669"/>
    <property type="project" value="InterPro"/>
</dbReference>
<dbReference type="GO" id="GO:0006352">
    <property type="term" value="P:DNA-templated transcription initiation"/>
    <property type="evidence" value="ECO:0007669"/>
    <property type="project" value="InterPro"/>
</dbReference>